<keyword evidence="1" id="KW-0812">Transmembrane</keyword>
<dbReference type="Proteomes" id="UP000238836">
    <property type="component" value="Unassembled WGS sequence"/>
</dbReference>
<name>A0ABX5EJC2_9BACL</name>
<evidence type="ECO:0000313" key="3">
    <source>
        <dbReference type="Proteomes" id="UP000238836"/>
    </source>
</evidence>
<reference evidence="2 3" key="1">
    <citation type="submission" date="2018-03" db="EMBL/GenBank/DDBJ databases">
        <title>Genomic Encyclopedia of Archaeal and Bacterial Type Strains, Phase II (KMG-II): from individual species to whole genera.</title>
        <authorList>
            <person name="Goeker M."/>
        </authorList>
    </citation>
    <scope>NUCLEOTIDE SEQUENCE [LARGE SCALE GENOMIC DNA]</scope>
    <source>
        <strain evidence="2 3">RHA1</strain>
    </source>
</reference>
<evidence type="ECO:0000313" key="2">
    <source>
        <dbReference type="EMBL" id="PRZ11691.1"/>
    </source>
</evidence>
<comment type="caution">
    <text evidence="2">The sequence shown here is derived from an EMBL/GenBank/DDBJ whole genome shotgun (WGS) entry which is preliminary data.</text>
</comment>
<organism evidence="2 3">
    <name type="scientific">Laceyella sediminis</name>
    <dbReference type="NCBI Taxonomy" id="573074"/>
    <lineage>
        <taxon>Bacteria</taxon>
        <taxon>Bacillati</taxon>
        <taxon>Bacillota</taxon>
        <taxon>Bacilli</taxon>
        <taxon>Bacillales</taxon>
        <taxon>Thermoactinomycetaceae</taxon>
        <taxon>Laceyella</taxon>
    </lineage>
</organism>
<accession>A0ABX5EJC2</accession>
<feature type="transmembrane region" description="Helical" evidence="1">
    <location>
        <begin position="263"/>
        <end position="284"/>
    </location>
</feature>
<sequence>MEYVIIIACGMALALLLNQVMASAEVQGSLKDKIIQVLTGQNMSVSIDADQVKEDKHDPFEKPKFITDLTALKNKFKKRLSEAWENVKNKELGEVTQSLWNKTTNALDRAWQWAKENKEAVASGAVLVAGIGLLLIPGLEPLGLMLLANWGLSFGFGTLLNGGKVDKTVMLGAAIGGAAGAIGSGAASAFFAGLTKLAPGLVTRFSGPIISSGKQILGRAPAFVQRMVGGLFSKVGAMTATEGAITSGVDDWLRGKELNWKRAILSGLAGATLVGFAFGTYPLVQPLINKATASIEKHAGPVMAKINQLPIPTLEAFEAVGVGKVSSHKTIGDTEFGTWLQRFTSNGNRNLNSVPTVKNGEFNRWFNSLTPDEFDQVWSDPSLRKTIESRLRHPGGLHEWLLVSRAPTFKRWGVTAEQIKELRTTIRDVKFVNPQGAHGRKGSTRAHNELLEIIDSSTDYTMFKRRLQNWANYRLEGGAQSLPRGLRP</sequence>
<feature type="transmembrane region" description="Helical" evidence="1">
    <location>
        <begin position="169"/>
        <end position="194"/>
    </location>
</feature>
<proteinExistence type="predicted"/>
<keyword evidence="1" id="KW-0472">Membrane</keyword>
<feature type="transmembrane region" description="Helical" evidence="1">
    <location>
        <begin position="120"/>
        <end position="139"/>
    </location>
</feature>
<protein>
    <submittedName>
        <fullName evidence="2">Uncharacterized protein</fullName>
    </submittedName>
</protein>
<dbReference type="EMBL" id="PVTZ01000027">
    <property type="protein sequence ID" value="PRZ11691.1"/>
    <property type="molecule type" value="Genomic_DNA"/>
</dbReference>
<keyword evidence="3" id="KW-1185">Reference proteome</keyword>
<gene>
    <name evidence="2" type="ORF">CLV36_1275</name>
</gene>
<evidence type="ECO:0000256" key="1">
    <source>
        <dbReference type="SAM" id="Phobius"/>
    </source>
</evidence>
<keyword evidence="1" id="KW-1133">Transmembrane helix</keyword>